<evidence type="ECO:0000313" key="1">
    <source>
        <dbReference type="EMBL" id="GAB1292275.1"/>
    </source>
</evidence>
<gene>
    <name evidence="1" type="ORF">APTSU1_000750600</name>
</gene>
<accession>A0ABQ0EZ85</accession>
<name>A0ABQ0EZ85_APOSI</name>
<sequence>MSFASQAHSSIQVPADTQKAVLLVGMAIPTTDKEEDLRGRGGAGRRKESEGMGISGTLVGASSTFQFFFSEALMGKHFQEVEIENCEPQPGDLFLFKLRSPKAQWCGAHVGVYCGHGEIIHFEGRTSNNNGVQMLLGYCEGVVCKQGHRALQRSRHLWRVLRRRDGIDPRVLESRMREAMDNDPPPYHPTNSNCVHFALNLLGMESMLMDRNLTWD</sequence>
<dbReference type="Proteomes" id="UP001623349">
    <property type="component" value="Unassembled WGS sequence"/>
</dbReference>
<organism evidence="1 2">
    <name type="scientific">Apodemus speciosus</name>
    <name type="common">Large Japanese field mouse</name>
    <dbReference type="NCBI Taxonomy" id="105296"/>
    <lineage>
        <taxon>Eukaryota</taxon>
        <taxon>Metazoa</taxon>
        <taxon>Chordata</taxon>
        <taxon>Craniata</taxon>
        <taxon>Vertebrata</taxon>
        <taxon>Euteleostomi</taxon>
        <taxon>Mammalia</taxon>
        <taxon>Eutheria</taxon>
        <taxon>Euarchontoglires</taxon>
        <taxon>Glires</taxon>
        <taxon>Rodentia</taxon>
        <taxon>Myomorpha</taxon>
        <taxon>Muroidea</taxon>
        <taxon>Muridae</taxon>
        <taxon>Murinae</taxon>
        <taxon>Apodemus</taxon>
    </lineage>
</organism>
<reference evidence="1 2" key="1">
    <citation type="submission" date="2024-08" db="EMBL/GenBank/DDBJ databases">
        <title>The draft genome of Apodemus speciosus.</title>
        <authorList>
            <person name="Nabeshima K."/>
            <person name="Suzuki S."/>
            <person name="Onuma M."/>
        </authorList>
    </citation>
    <scope>NUCLEOTIDE SEQUENCE [LARGE SCALE GENOMIC DNA]</scope>
    <source>
        <strain evidence="1">IB14-021</strain>
    </source>
</reference>
<evidence type="ECO:0000313" key="2">
    <source>
        <dbReference type="Proteomes" id="UP001623349"/>
    </source>
</evidence>
<protein>
    <recommendedName>
        <fullName evidence="3">LRAT domain-containing protein</fullName>
    </recommendedName>
</protein>
<dbReference type="EMBL" id="BAAFST010000007">
    <property type="protein sequence ID" value="GAB1292275.1"/>
    <property type="molecule type" value="Genomic_DNA"/>
</dbReference>
<dbReference type="Gene3D" id="3.90.1720.10">
    <property type="entry name" value="endopeptidase domain like (from Nostoc punctiforme)"/>
    <property type="match status" value="1"/>
</dbReference>
<comment type="caution">
    <text evidence="1">The sequence shown here is derived from an EMBL/GenBank/DDBJ whole genome shotgun (WGS) entry which is preliminary data.</text>
</comment>
<keyword evidence="2" id="KW-1185">Reference proteome</keyword>
<evidence type="ECO:0008006" key="3">
    <source>
        <dbReference type="Google" id="ProtNLM"/>
    </source>
</evidence>
<proteinExistence type="predicted"/>